<dbReference type="RefSeq" id="WP_133218991.1">
    <property type="nucleotide sequence ID" value="NZ_SMOA01000025.1"/>
</dbReference>
<comment type="caution">
    <text evidence="3">The sequence shown here is derived from an EMBL/GenBank/DDBJ whole genome shotgun (WGS) entry which is preliminary data.</text>
</comment>
<proteinExistence type="predicted"/>
<feature type="region of interest" description="Disordered" evidence="1">
    <location>
        <begin position="403"/>
        <end position="425"/>
    </location>
</feature>
<evidence type="ECO:0000256" key="1">
    <source>
        <dbReference type="SAM" id="MobiDB-lite"/>
    </source>
</evidence>
<sequence>MLGFLRKRPQRSLPAQAPARKPAPEPRVALRPVGEVFTPSRPQRGGEAFVGREPERERIRQALEEDHVHVVIYADRGHGKTSLANCVAAELRARGAMVARYACEAESEFDEIMRGLMRDLPSSFLAVPTMATEDRPGCEAALPAGEVLPAAVASVPRWLVAGHLILIVDEFDRVRDEATRTRFADVIKRISDKGAPLSFVIVGVSASLEALLGRHPSIRRSIAGVKLPLMTVPEMEAIIELGERDAGVIFLPEARRGVTLLAGGVPYLVHLFALRAVQSARARGVRVISLRDLREAAIRIVRDSEPDTVARCEDLVQQFGVDAVAEFLSRFAQPAGSGGDQAGMTGAEVLDAAAHDLDSVLWDRLVEVGALLRTDKGGTALSDSGIGFYLLLHALSLGEDATEDERPEARLVAGNSGQEDWLAER</sequence>
<name>A0ABS1CWK0_9PROT</name>
<evidence type="ECO:0000259" key="2">
    <source>
        <dbReference type="Pfam" id="PF13191"/>
    </source>
</evidence>
<dbReference type="Gene3D" id="3.40.50.300">
    <property type="entry name" value="P-loop containing nucleotide triphosphate hydrolases"/>
    <property type="match status" value="1"/>
</dbReference>
<dbReference type="EMBL" id="NRSG01000038">
    <property type="protein sequence ID" value="MBK1658099.1"/>
    <property type="molecule type" value="Genomic_DNA"/>
</dbReference>
<accession>A0ABS1CWK0</accession>
<evidence type="ECO:0000313" key="4">
    <source>
        <dbReference type="Proteomes" id="UP000697995"/>
    </source>
</evidence>
<dbReference type="InterPro" id="IPR027417">
    <property type="entry name" value="P-loop_NTPase"/>
</dbReference>
<feature type="compositionally biased region" description="Basic residues" evidence="1">
    <location>
        <begin position="1"/>
        <end position="10"/>
    </location>
</feature>
<evidence type="ECO:0000313" key="3">
    <source>
        <dbReference type="EMBL" id="MBK1658099.1"/>
    </source>
</evidence>
<dbReference type="PANTHER" id="PTHR34301:SF8">
    <property type="entry name" value="ATPASE DOMAIN-CONTAINING PROTEIN"/>
    <property type="match status" value="1"/>
</dbReference>
<gene>
    <name evidence="3" type="ORF">CKO45_07640</name>
</gene>
<dbReference type="PANTHER" id="PTHR34301">
    <property type="entry name" value="DNA-BINDING PROTEIN-RELATED"/>
    <property type="match status" value="1"/>
</dbReference>
<dbReference type="SUPFAM" id="SSF52540">
    <property type="entry name" value="P-loop containing nucleoside triphosphate hydrolases"/>
    <property type="match status" value="1"/>
</dbReference>
<dbReference type="InterPro" id="IPR041664">
    <property type="entry name" value="AAA_16"/>
</dbReference>
<organism evidence="3 4">
    <name type="scientific">Paracraurococcus ruber</name>
    <dbReference type="NCBI Taxonomy" id="77675"/>
    <lineage>
        <taxon>Bacteria</taxon>
        <taxon>Pseudomonadati</taxon>
        <taxon>Pseudomonadota</taxon>
        <taxon>Alphaproteobacteria</taxon>
        <taxon>Acetobacterales</taxon>
        <taxon>Roseomonadaceae</taxon>
        <taxon>Paracraurococcus</taxon>
    </lineage>
</organism>
<dbReference type="Proteomes" id="UP000697995">
    <property type="component" value="Unassembled WGS sequence"/>
</dbReference>
<dbReference type="Pfam" id="PF13191">
    <property type="entry name" value="AAA_16"/>
    <property type="match status" value="1"/>
</dbReference>
<reference evidence="3 4" key="1">
    <citation type="journal article" date="2020" name="Microorganisms">
        <title>Osmotic Adaptation and Compatible Solute Biosynthesis of Phototrophic Bacteria as Revealed from Genome Analyses.</title>
        <authorList>
            <person name="Imhoff J.F."/>
            <person name="Rahn T."/>
            <person name="Kunzel S."/>
            <person name="Keller A."/>
            <person name="Neulinger S.C."/>
        </authorList>
    </citation>
    <scope>NUCLEOTIDE SEQUENCE [LARGE SCALE GENOMIC DNA]</scope>
    <source>
        <strain evidence="3 4">DSM 15382</strain>
    </source>
</reference>
<protein>
    <recommendedName>
        <fullName evidence="2">Orc1-like AAA ATPase domain-containing protein</fullName>
    </recommendedName>
</protein>
<feature type="domain" description="Orc1-like AAA ATPase" evidence="2">
    <location>
        <begin position="49"/>
        <end position="197"/>
    </location>
</feature>
<keyword evidence="4" id="KW-1185">Reference proteome</keyword>
<feature type="region of interest" description="Disordered" evidence="1">
    <location>
        <begin position="1"/>
        <end position="27"/>
    </location>
</feature>